<dbReference type="PANTHER" id="PTHR20275">
    <property type="entry name" value="NAD KINASE"/>
    <property type="match status" value="1"/>
</dbReference>
<feature type="binding site" evidence="8">
    <location>
        <begin position="70"/>
        <end position="71"/>
    </location>
    <ligand>
        <name>NAD(+)</name>
        <dbReference type="ChEBI" id="CHEBI:57540"/>
    </ligand>
</feature>
<keyword evidence="10" id="KW-1185">Reference proteome</keyword>
<dbReference type="Proteomes" id="UP000231637">
    <property type="component" value="Chromosome"/>
</dbReference>
<keyword evidence="3 8" id="KW-0418">Kinase</keyword>
<comment type="function">
    <text evidence="8">Involved in the regulation of the intracellular balance of NAD and NADP, and is a key enzyme in the biosynthesis of NADP. Catalyzes specifically the phosphorylation on 2'-hydroxyl of the adenosine moiety of NAD to yield NADP.</text>
</comment>
<evidence type="ECO:0000256" key="3">
    <source>
        <dbReference type="ARBA" id="ARBA00022777"/>
    </source>
</evidence>
<dbReference type="Gene3D" id="3.40.50.10330">
    <property type="entry name" value="Probable inorganic polyphosphate/atp-NAD kinase, domain 1"/>
    <property type="match status" value="1"/>
</dbReference>
<feature type="binding site" evidence="8">
    <location>
        <position position="75"/>
    </location>
    <ligand>
        <name>NAD(+)</name>
        <dbReference type="ChEBI" id="CHEBI:57540"/>
    </ligand>
</feature>
<dbReference type="GO" id="GO:0003951">
    <property type="term" value="F:NAD+ kinase activity"/>
    <property type="evidence" value="ECO:0007669"/>
    <property type="project" value="UniProtKB-UniRule"/>
</dbReference>
<comment type="similarity">
    <text evidence="8">Belongs to the NAD kinase family.</text>
</comment>
<dbReference type="HAMAP" id="MF_00361">
    <property type="entry name" value="NAD_kinase"/>
    <property type="match status" value="1"/>
</dbReference>
<dbReference type="EC" id="2.7.1.23" evidence="8"/>
<evidence type="ECO:0000256" key="4">
    <source>
        <dbReference type="ARBA" id="ARBA00022840"/>
    </source>
</evidence>
<feature type="binding site" evidence="8">
    <location>
        <position position="155"/>
    </location>
    <ligand>
        <name>NAD(+)</name>
        <dbReference type="ChEBI" id="CHEBI:57540"/>
    </ligand>
</feature>
<dbReference type="SUPFAM" id="SSF111331">
    <property type="entry name" value="NAD kinase/diacylglycerol kinase-like"/>
    <property type="match status" value="1"/>
</dbReference>
<dbReference type="OrthoDB" id="5289685at2"/>
<evidence type="ECO:0000256" key="6">
    <source>
        <dbReference type="ARBA" id="ARBA00023027"/>
    </source>
</evidence>
<dbReference type="Pfam" id="PF20143">
    <property type="entry name" value="NAD_kinase_C"/>
    <property type="match status" value="1"/>
</dbReference>
<feature type="binding site" evidence="8">
    <location>
        <position position="174"/>
    </location>
    <ligand>
        <name>NAD(+)</name>
        <dbReference type="ChEBI" id="CHEBI:57540"/>
    </ligand>
</feature>
<dbReference type="InterPro" id="IPR002504">
    <property type="entry name" value="NADK"/>
</dbReference>
<dbReference type="InterPro" id="IPR017438">
    <property type="entry name" value="ATP-NAD_kinase_N"/>
</dbReference>
<comment type="cofactor">
    <cofactor evidence="8">
        <name>a divalent metal cation</name>
        <dbReference type="ChEBI" id="CHEBI:60240"/>
    </cofactor>
</comment>
<organism evidence="9 10">
    <name type="scientific">Mariprofundus ferrinatatus</name>
    <dbReference type="NCBI Taxonomy" id="1921087"/>
    <lineage>
        <taxon>Bacteria</taxon>
        <taxon>Pseudomonadati</taxon>
        <taxon>Pseudomonadota</taxon>
        <taxon>Candidatius Mariprofundia</taxon>
        <taxon>Mariprofundales</taxon>
        <taxon>Mariprofundaceae</taxon>
        <taxon>Mariprofundus</taxon>
    </lineage>
</organism>
<keyword evidence="4 8" id="KW-0067">ATP-binding</keyword>
<dbReference type="InterPro" id="IPR016064">
    <property type="entry name" value="NAD/diacylglycerol_kinase_sf"/>
</dbReference>
<dbReference type="InterPro" id="IPR017437">
    <property type="entry name" value="ATP-NAD_kinase_PpnK-typ_C"/>
</dbReference>
<evidence type="ECO:0000256" key="5">
    <source>
        <dbReference type="ARBA" id="ARBA00022857"/>
    </source>
</evidence>
<evidence type="ECO:0000313" key="10">
    <source>
        <dbReference type="Proteomes" id="UP000231637"/>
    </source>
</evidence>
<dbReference type="Pfam" id="PF01513">
    <property type="entry name" value="NAD_kinase"/>
    <property type="match status" value="1"/>
</dbReference>
<evidence type="ECO:0000256" key="7">
    <source>
        <dbReference type="ARBA" id="ARBA00047925"/>
    </source>
</evidence>
<keyword evidence="6 8" id="KW-0520">NAD</keyword>
<keyword evidence="2 8" id="KW-0547">Nucleotide-binding</keyword>
<evidence type="ECO:0000256" key="1">
    <source>
        <dbReference type="ARBA" id="ARBA00022679"/>
    </source>
</evidence>
<dbReference type="GO" id="GO:0005737">
    <property type="term" value="C:cytoplasm"/>
    <property type="evidence" value="ECO:0007669"/>
    <property type="project" value="UniProtKB-SubCell"/>
</dbReference>
<evidence type="ECO:0000313" key="9">
    <source>
        <dbReference type="EMBL" id="ATX81563.1"/>
    </source>
</evidence>
<dbReference type="GO" id="GO:0005524">
    <property type="term" value="F:ATP binding"/>
    <property type="evidence" value="ECO:0007669"/>
    <property type="project" value="UniProtKB-KW"/>
</dbReference>
<name>A0A2K8L2T6_9PROT</name>
<comment type="caution">
    <text evidence="8">Lacks conserved residue(s) required for the propagation of feature annotation.</text>
</comment>
<feature type="active site" description="Proton acceptor" evidence="8">
    <location>
        <position position="70"/>
    </location>
</feature>
<evidence type="ECO:0000256" key="8">
    <source>
        <dbReference type="HAMAP-Rule" id="MF_00361"/>
    </source>
</evidence>
<accession>A0A2K8L2T6</accession>
<sequence>MNRIGISVKPNDPRACALLCELHKWLIERDCSVYVDHELQVCAGCSTGCDRLPVSEMPDKVQLMIVLGGDGTLLHAARDFIGSDTPILGINLGRLGFLTDTPVGHMFDVVEKILGGNLKTIRHFSLCAEVWRGDEMLASASAMNDVVLERRGHPRMIGFEMYVHDRFVFRMRGDGLILATPAGSTAYALSAGGPIVHPAIDAITVVPVCPHTLSNRPVVVPADDQIELHLVESSTESAALNLDGIELIPLEQGDRVVVKKRGTVSLVYLPDRHYYEVLRTKLKWAGQVETG</sequence>
<feature type="binding site" evidence="8">
    <location>
        <begin position="144"/>
        <end position="145"/>
    </location>
    <ligand>
        <name>NAD(+)</name>
        <dbReference type="ChEBI" id="CHEBI:57540"/>
    </ligand>
</feature>
<dbReference type="GO" id="GO:0019674">
    <property type="term" value="P:NAD+ metabolic process"/>
    <property type="evidence" value="ECO:0007669"/>
    <property type="project" value="InterPro"/>
</dbReference>
<proteinExistence type="inferred from homology"/>
<dbReference type="GO" id="GO:0051287">
    <property type="term" value="F:NAD binding"/>
    <property type="evidence" value="ECO:0007669"/>
    <property type="project" value="UniProtKB-ARBA"/>
</dbReference>
<protein>
    <recommendedName>
        <fullName evidence="8">NAD kinase</fullName>
        <ecNumber evidence="8">2.7.1.23</ecNumber>
    </recommendedName>
    <alternativeName>
        <fullName evidence="8">ATP-dependent NAD kinase</fullName>
    </alternativeName>
</protein>
<keyword evidence="5 8" id="KW-0521">NADP</keyword>
<dbReference type="RefSeq" id="WP_100265007.1">
    <property type="nucleotide sequence ID" value="NZ_CP018800.1"/>
</dbReference>
<feature type="binding site" evidence="8">
    <location>
        <begin position="185"/>
        <end position="190"/>
    </location>
    <ligand>
        <name>NAD(+)</name>
        <dbReference type="ChEBI" id="CHEBI:57540"/>
    </ligand>
</feature>
<keyword evidence="1 8" id="KW-0808">Transferase</keyword>
<reference evidence="9 10" key="1">
    <citation type="submission" date="2016-12" db="EMBL/GenBank/DDBJ databases">
        <title>Isolation and genomic insights into novel planktonic Zetaproteobacteria from stratified waters of the Chesapeake Bay.</title>
        <authorList>
            <person name="McAllister S.M."/>
            <person name="Kato S."/>
            <person name="Chan C.S."/>
            <person name="Chiu B.K."/>
            <person name="Field E.K."/>
        </authorList>
    </citation>
    <scope>NUCLEOTIDE SEQUENCE [LARGE SCALE GENOMIC DNA]</scope>
    <source>
        <strain evidence="9 10">CP-8</strain>
    </source>
</reference>
<keyword evidence="8" id="KW-0963">Cytoplasm</keyword>
<evidence type="ECO:0000256" key="2">
    <source>
        <dbReference type="ARBA" id="ARBA00022741"/>
    </source>
</evidence>
<dbReference type="GO" id="GO:0006741">
    <property type="term" value="P:NADP+ biosynthetic process"/>
    <property type="evidence" value="ECO:0007669"/>
    <property type="project" value="UniProtKB-UniRule"/>
</dbReference>
<dbReference type="FunFam" id="2.60.200.30:FF:000009">
    <property type="entry name" value="Poly(P)/ATP NAD kinase"/>
    <property type="match status" value="1"/>
</dbReference>
<dbReference type="KEGG" id="mfn:Ga0123462_0693"/>
<feature type="binding site" evidence="8">
    <location>
        <position position="172"/>
    </location>
    <ligand>
        <name>NAD(+)</name>
        <dbReference type="ChEBI" id="CHEBI:57540"/>
    </ligand>
</feature>
<feature type="binding site" evidence="8">
    <location>
        <position position="182"/>
    </location>
    <ligand>
        <name>NAD(+)</name>
        <dbReference type="ChEBI" id="CHEBI:57540"/>
    </ligand>
</feature>
<comment type="subcellular location">
    <subcellularLocation>
        <location evidence="8">Cytoplasm</location>
    </subcellularLocation>
</comment>
<comment type="catalytic activity">
    <reaction evidence="7 8">
        <text>NAD(+) + ATP = ADP + NADP(+) + H(+)</text>
        <dbReference type="Rhea" id="RHEA:18629"/>
        <dbReference type="ChEBI" id="CHEBI:15378"/>
        <dbReference type="ChEBI" id="CHEBI:30616"/>
        <dbReference type="ChEBI" id="CHEBI:57540"/>
        <dbReference type="ChEBI" id="CHEBI:58349"/>
        <dbReference type="ChEBI" id="CHEBI:456216"/>
        <dbReference type="EC" id="2.7.1.23"/>
    </reaction>
</comment>
<dbReference type="EMBL" id="CP018800">
    <property type="protein sequence ID" value="ATX81563.1"/>
    <property type="molecule type" value="Genomic_DNA"/>
</dbReference>
<dbReference type="Gene3D" id="2.60.200.30">
    <property type="entry name" value="Probable inorganic polyphosphate/atp-NAD kinase, domain 2"/>
    <property type="match status" value="1"/>
</dbReference>
<dbReference type="PANTHER" id="PTHR20275:SF0">
    <property type="entry name" value="NAD KINASE"/>
    <property type="match status" value="1"/>
</dbReference>
<dbReference type="GO" id="GO:0046872">
    <property type="term" value="F:metal ion binding"/>
    <property type="evidence" value="ECO:0007669"/>
    <property type="project" value="UniProtKB-UniRule"/>
</dbReference>
<gene>
    <name evidence="8" type="primary">nadK</name>
    <name evidence="9" type="ORF">Ga0123462_0693</name>
</gene>
<dbReference type="AlphaFoldDB" id="A0A2K8L2T6"/>